<dbReference type="PANTHER" id="PTHR30046:SF0">
    <property type="entry name" value="FLAGELLAR M-RING PROTEIN"/>
    <property type="match status" value="1"/>
</dbReference>
<evidence type="ECO:0000256" key="10">
    <source>
        <dbReference type="SAM" id="MobiDB-lite"/>
    </source>
</evidence>
<dbReference type="InterPro" id="IPR043427">
    <property type="entry name" value="YscJ/FliF"/>
</dbReference>
<dbReference type="RefSeq" id="WP_256617870.1">
    <property type="nucleotide sequence ID" value="NZ_JANIBC010000001.1"/>
</dbReference>
<evidence type="ECO:0000313" key="15">
    <source>
        <dbReference type="Proteomes" id="UP001142610"/>
    </source>
</evidence>
<evidence type="ECO:0000256" key="8">
    <source>
        <dbReference type="ARBA" id="ARBA00023143"/>
    </source>
</evidence>
<gene>
    <name evidence="14" type="primary">fliF</name>
    <name evidence="14" type="ORF">NOG11_01560</name>
</gene>
<evidence type="ECO:0000256" key="11">
    <source>
        <dbReference type="SAM" id="Phobius"/>
    </source>
</evidence>
<dbReference type="InterPro" id="IPR013556">
    <property type="entry name" value="Flag_M-ring_C"/>
</dbReference>
<evidence type="ECO:0000256" key="2">
    <source>
        <dbReference type="ARBA" id="ARBA00004651"/>
    </source>
</evidence>
<protein>
    <recommendedName>
        <fullName evidence="9">Flagellar M-ring protein</fullName>
    </recommendedName>
</protein>
<comment type="similarity">
    <text evidence="3 9">Belongs to the FliF family.</text>
</comment>
<dbReference type="GO" id="GO:0003774">
    <property type="term" value="F:cytoskeletal motor activity"/>
    <property type="evidence" value="ECO:0007669"/>
    <property type="project" value="InterPro"/>
</dbReference>
<evidence type="ECO:0000313" key="14">
    <source>
        <dbReference type="EMBL" id="MCQ8184064.1"/>
    </source>
</evidence>
<sequence length="507" mass="53411">MQAVIDRAMGLDNKTKISAAVSTVAVAGVLALTLPMALKPQEALLFAGLDSKTAGEITLALDGEGVDYEVRGERIYVPAKERDRLRLSLAQQNLPGAAGEGYELLDSLDGFSTTSEMFNVTYWRAKEGELARTLLAMPNVTAARVHIGTEERSPFGRRREERTASVTLTTSSMLSAEQLRAVRHLMALSVPGMLPENVAVVDTVRGLLHSDAENGLSGGSAAKEIEGALLTMLEARLGAGNARVNVALESVRKREEIASSTVDPDRTAVLSRSREENKRAEEGSAGAVTIASDLPTGETGEEDGPRTTDEGVREDVTYAVSTTNRKVELLPGGIERLSVAVLINEAALGEAPTNELREAELASLRTLIATAAGIRPERGDVVTLEAMAFDLPEEAAGTPPAPAQKSPFPLLPAAGVGVAALLFLLFVLRPLLGRKKPAADGAIIGDLSMLPADTATGTDLTAPVAEPQALPAPAEDPVGKLREQSAKRPEDAAALLNSWLDQKETAA</sequence>
<proteinExistence type="inferred from homology"/>
<evidence type="ECO:0000256" key="3">
    <source>
        <dbReference type="ARBA" id="ARBA00007971"/>
    </source>
</evidence>
<dbReference type="InterPro" id="IPR000067">
    <property type="entry name" value="FlgMring_FliF"/>
</dbReference>
<dbReference type="InterPro" id="IPR045851">
    <property type="entry name" value="AMP-bd_C_sf"/>
</dbReference>
<dbReference type="InterPro" id="IPR006182">
    <property type="entry name" value="FliF_N_dom"/>
</dbReference>
<dbReference type="GO" id="GO:0071973">
    <property type="term" value="P:bacterial-type flagellum-dependent cell motility"/>
    <property type="evidence" value="ECO:0007669"/>
    <property type="project" value="InterPro"/>
</dbReference>
<accession>A0A9X2RGN3</accession>
<feature type="region of interest" description="Disordered" evidence="10">
    <location>
        <begin position="464"/>
        <end position="490"/>
    </location>
</feature>
<evidence type="ECO:0000256" key="4">
    <source>
        <dbReference type="ARBA" id="ARBA00022475"/>
    </source>
</evidence>
<dbReference type="GO" id="GO:0005886">
    <property type="term" value="C:plasma membrane"/>
    <property type="evidence" value="ECO:0007669"/>
    <property type="project" value="UniProtKB-SubCell"/>
</dbReference>
<organism evidence="14 15">
    <name type="scientific">Parvularcula maris</name>
    <dbReference type="NCBI Taxonomy" id="2965077"/>
    <lineage>
        <taxon>Bacteria</taxon>
        <taxon>Pseudomonadati</taxon>
        <taxon>Pseudomonadota</taxon>
        <taxon>Alphaproteobacteria</taxon>
        <taxon>Parvularculales</taxon>
        <taxon>Parvularculaceae</taxon>
        <taxon>Parvularcula</taxon>
    </lineage>
</organism>
<evidence type="ECO:0000259" key="13">
    <source>
        <dbReference type="Pfam" id="PF08345"/>
    </source>
</evidence>
<evidence type="ECO:0000256" key="6">
    <source>
        <dbReference type="ARBA" id="ARBA00022989"/>
    </source>
</evidence>
<dbReference type="GO" id="GO:0009431">
    <property type="term" value="C:bacterial-type flagellum basal body, MS ring"/>
    <property type="evidence" value="ECO:0007669"/>
    <property type="project" value="InterPro"/>
</dbReference>
<comment type="caution">
    <text evidence="14">The sequence shown here is derived from an EMBL/GenBank/DDBJ whole genome shotgun (WGS) entry which is preliminary data.</text>
</comment>
<keyword evidence="7 11" id="KW-0472">Membrane</keyword>
<comment type="function">
    <text evidence="9">The M ring may be actively involved in energy transduction.</text>
</comment>
<dbReference type="PIRSF" id="PIRSF004862">
    <property type="entry name" value="FliF"/>
    <property type="match status" value="1"/>
</dbReference>
<evidence type="ECO:0000256" key="9">
    <source>
        <dbReference type="PIRNR" id="PIRNR004862"/>
    </source>
</evidence>
<evidence type="ECO:0000256" key="5">
    <source>
        <dbReference type="ARBA" id="ARBA00022692"/>
    </source>
</evidence>
<keyword evidence="14" id="KW-0966">Cell projection</keyword>
<dbReference type="PANTHER" id="PTHR30046">
    <property type="entry name" value="FLAGELLAR M-RING PROTEIN"/>
    <property type="match status" value="1"/>
</dbReference>
<dbReference type="Pfam" id="PF08345">
    <property type="entry name" value="YscJ_FliF_C"/>
    <property type="match status" value="1"/>
</dbReference>
<keyword evidence="15" id="KW-1185">Reference proteome</keyword>
<evidence type="ECO:0000256" key="7">
    <source>
        <dbReference type="ARBA" id="ARBA00023136"/>
    </source>
</evidence>
<evidence type="ECO:0000256" key="1">
    <source>
        <dbReference type="ARBA" id="ARBA00004117"/>
    </source>
</evidence>
<dbReference type="NCBIfam" id="TIGR00206">
    <property type="entry name" value="fliF"/>
    <property type="match status" value="1"/>
</dbReference>
<dbReference type="AlphaFoldDB" id="A0A9X2RGN3"/>
<feature type="transmembrane region" description="Helical" evidence="11">
    <location>
        <begin position="17"/>
        <end position="38"/>
    </location>
</feature>
<keyword evidence="8 9" id="KW-0975">Bacterial flagellum</keyword>
<dbReference type="EMBL" id="JANIBC010000001">
    <property type="protein sequence ID" value="MCQ8184064.1"/>
    <property type="molecule type" value="Genomic_DNA"/>
</dbReference>
<evidence type="ECO:0000259" key="12">
    <source>
        <dbReference type="Pfam" id="PF01514"/>
    </source>
</evidence>
<feature type="compositionally biased region" description="Basic and acidic residues" evidence="10">
    <location>
        <begin position="477"/>
        <end position="490"/>
    </location>
</feature>
<dbReference type="Gene3D" id="3.30.300.30">
    <property type="match status" value="1"/>
</dbReference>
<dbReference type="Proteomes" id="UP001142610">
    <property type="component" value="Unassembled WGS sequence"/>
</dbReference>
<feature type="compositionally biased region" description="Basic and acidic residues" evidence="10">
    <location>
        <begin position="272"/>
        <end position="282"/>
    </location>
</feature>
<keyword evidence="6 11" id="KW-1133">Transmembrane helix</keyword>
<feature type="domain" description="Flagellar M-ring N-terminal" evidence="12">
    <location>
        <begin position="39"/>
        <end position="208"/>
    </location>
</feature>
<keyword evidence="14" id="KW-0969">Cilium</keyword>
<name>A0A9X2RGN3_9PROT</name>
<feature type="transmembrane region" description="Helical" evidence="11">
    <location>
        <begin position="408"/>
        <end position="428"/>
    </location>
</feature>
<dbReference type="Pfam" id="PF01514">
    <property type="entry name" value="YscJ_FliF"/>
    <property type="match status" value="1"/>
</dbReference>
<keyword evidence="4" id="KW-1003">Cell membrane</keyword>
<comment type="subcellular location">
    <subcellularLocation>
        <location evidence="1 9">Bacterial flagellum basal body</location>
    </subcellularLocation>
    <subcellularLocation>
        <location evidence="2">Cell membrane</location>
        <topology evidence="2">Multi-pass membrane protein</topology>
    </subcellularLocation>
</comment>
<feature type="region of interest" description="Disordered" evidence="10">
    <location>
        <begin position="256"/>
        <end position="309"/>
    </location>
</feature>
<dbReference type="PRINTS" id="PR01009">
    <property type="entry name" value="FLGMRINGFLIF"/>
</dbReference>
<feature type="domain" description="Flagellar M-ring C-terminal" evidence="13">
    <location>
        <begin position="233"/>
        <end position="389"/>
    </location>
</feature>
<keyword evidence="14" id="KW-0282">Flagellum</keyword>
<keyword evidence="5 11" id="KW-0812">Transmembrane</keyword>
<reference evidence="14" key="1">
    <citation type="submission" date="2022-07" db="EMBL/GenBank/DDBJ databases">
        <title>Parvularcula maris sp. nov., an algicidal bacterium isolated from seawater.</title>
        <authorList>
            <person name="Li F."/>
        </authorList>
    </citation>
    <scope>NUCLEOTIDE SEQUENCE</scope>
    <source>
        <strain evidence="14">BGMRC 0090</strain>
    </source>
</reference>